<comment type="similarity">
    <text evidence="1 5 6">Belongs to the universal ribosomal protein uL24 family.</text>
</comment>
<evidence type="ECO:0000256" key="4">
    <source>
        <dbReference type="ARBA" id="ARBA00035206"/>
    </source>
</evidence>
<evidence type="ECO:0000256" key="3">
    <source>
        <dbReference type="ARBA" id="ARBA00023274"/>
    </source>
</evidence>
<dbReference type="InterPro" id="IPR014722">
    <property type="entry name" value="Rib_uL2_dom2"/>
</dbReference>
<reference evidence="8 9" key="1">
    <citation type="journal article" date="2016" name="Nat. Commun.">
        <title>Thousands of microbial genomes shed light on interconnected biogeochemical processes in an aquifer system.</title>
        <authorList>
            <person name="Anantharaman K."/>
            <person name="Brown C.T."/>
            <person name="Hug L.A."/>
            <person name="Sharon I."/>
            <person name="Castelle C.J."/>
            <person name="Probst A.J."/>
            <person name="Thomas B.C."/>
            <person name="Singh A."/>
            <person name="Wilkins M.J."/>
            <person name="Karaoz U."/>
            <person name="Brodie E.L."/>
            <person name="Williams K.H."/>
            <person name="Hubbard S.S."/>
            <person name="Banfield J.F."/>
        </authorList>
    </citation>
    <scope>NUCLEOTIDE SEQUENCE [LARGE SCALE GENOMIC DNA]</scope>
</reference>
<dbReference type="InterPro" id="IPR008991">
    <property type="entry name" value="Translation_prot_SH3-like_sf"/>
</dbReference>
<proteinExistence type="inferred from homology"/>
<evidence type="ECO:0000256" key="2">
    <source>
        <dbReference type="ARBA" id="ARBA00022980"/>
    </source>
</evidence>
<dbReference type="PANTHER" id="PTHR12903">
    <property type="entry name" value="MITOCHONDRIAL RIBOSOMAL PROTEIN L24"/>
    <property type="match status" value="1"/>
</dbReference>
<dbReference type="GO" id="GO:0003735">
    <property type="term" value="F:structural constituent of ribosome"/>
    <property type="evidence" value="ECO:0007669"/>
    <property type="project" value="InterPro"/>
</dbReference>
<organism evidence="8 9">
    <name type="scientific">Candidatus Curtissbacteria bacterium RBG_16_39_7</name>
    <dbReference type="NCBI Taxonomy" id="1797707"/>
    <lineage>
        <taxon>Bacteria</taxon>
        <taxon>Candidatus Curtissiibacteriota</taxon>
    </lineage>
</organism>
<evidence type="ECO:0000256" key="5">
    <source>
        <dbReference type="HAMAP-Rule" id="MF_01326"/>
    </source>
</evidence>
<dbReference type="CDD" id="cd06089">
    <property type="entry name" value="KOW_RPL26"/>
    <property type="match status" value="1"/>
</dbReference>
<keyword evidence="3 5" id="KW-0687">Ribonucleoprotein</keyword>
<keyword evidence="5" id="KW-0699">rRNA-binding</keyword>
<evidence type="ECO:0000313" key="9">
    <source>
        <dbReference type="Proteomes" id="UP000176628"/>
    </source>
</evidence>
<feature type="domain" description="KOW" evidence="7">
    <location>
        <begin position="3"/>
        <end position="30"/>
    </location>
</feature>
<keyword evidence="2 5" id="KW-0689">Ribosomal protein</keyword>
<name>A0A1F5G1P7_9BACT</name>
<keyword evidence="5" id="KW-0694">RNA-binding</keyword>
<dbReference type="EMBL" id="MFAV01000046">
    <property type="protein sequence ID" value="OGD85734.1"/>
    <property type="molecule type" value="Genomic_DNA"/>
</dbReference>
<dbReference type="Gene3D" id="2.30.30.30">
    <property type="match status" value="1"/>
</dbReference>
<dbReference type="Pfam" id="PF00467">
    <property type="entry name" value="KOW"/>
    <property type="match status" value="1"/>
</dbReference>
<evidence type="ECO:0000313" key="8">
    <source>
        <dbReference type="EMBL" id="OGD85734.1"/>
    </source>
</evidence>
<dbReference type="Pfam" id="PF17136">
    <property type="entry name" value="ribosomal_L24"/>
    <property type="match status" value="1"/>
</dbReference>
<protein>
    <recommendedName>
        <fullName evidence="4 5">Large ribosomal subunit protein uL24</fullName>
    </recommendedName>
</protein>
<sequence length="102" mass="11389">MLKLKKGDEVEVLIGKDKGRRGKIERVFPTQGRLIVGGINIYKRHKKARGVRNPGGIVDVARPLVISKVELVCPHCSKKTRVGIKQADGKKQRFCKKCKGEL</sequence>
<comment type="function">
    <text evidence="5">One of the proteins that surrounds the polypeptide exit tunnel on the outside of the subunit.</text>
</comment>
<dbReference type="SUPFAM" id="SSF50104">
    <property type="entry name" value="Translation proteins SH3-like domain"/>
    <property type="match status" value="1"/>
</dbReference>
<dbReference type="InterPro" id="IPR041988">
    <property type="entry name" value="Ribosomal_uL24_KOW"/>
</dbReference>
<dbReference type="GO" id="GO:0005840">
    <property type="term" value="C:ribosome"/>
    <property type="evidence" value="ECO:0007669"/>
    <property type="project" value="UniProtKB-KW"/>
</dbReference>
<gene>
    <name evidence="5" type="primary">rplX</name>
    <name evidence="8" type="ORF">A2Z23_01520</name>
</gene>
<dbReference type="AlphaFoldDB" id="A0A1F5G1P7"/>
<dbReference type="GO" id="GO:0019843">
    <property type="term" value="F:rRNA binding"/>
    <property type="evidence" value="ECO:0007669"/>
    <property type="project" value="UniProtKB-UniRule"/>
</dbReference>
<dbReference type="InterPro" id="IPR005825">
    <property type="entry name" value="Ribosomal_uL24_CS"/>
</dbReference>
<comment type="subunit">
    <text evidence="5">Part of the 50S ribosomal subunit.</text>
</comment>
<comment type="function">
    <text evidence="5">One of two assembly initiator proteins, it binds directly to the 5'-end of the 23S rRNA, where it nucleates assembly of the 50S subunit.</text>
</comment>
<evidence type="ECO:0000256" key="6">
    <source>
        <dbReference type="RuleBase" id="RU003477"/>
    </source>
</evidence>
<evidence type="ECO:0000256" key="1">
    <source>
        <dbReference type="ARBA" id="ARBA00010618"/>
    </source>
</evidence>
<dbReference type="GO" id="GO:0006412">
    <property type="term" value="P:translation"/>
    <property type="evidence" value="ECO:0007669"/>
    <property type="project" value="UniProtKB-UniRule"/>
</dbReference>
<dbReference type="NCBIfam" id="TIGR01079">
    <property type="entry name" value="rplX_bact"/>
    <property type="match status" value="1"/>
</dbReference>
<dbReference type="InterPro" id="IPR005824">
    <property type="entry name" value="KOW"/>
</dbReference>
<comment type="caution">
    <text evidence="8">The sequence shown here is derived from an EMBL/GenBank/DDBJ whole genome shotgun (WGS) entry which is preliminary data.</text>
</comment>
<dbReference type="HAMAP" id="MF_01326_B">
    <property type="entry name" value="Ribosomal_uL24_B"/>
    <property type="match status" value="1"/>
</dbReference>
<dbReference type="Proteomes" id="UP000176628">
    <property type="component" value="Unassembled WGS sequence"/>
</dbReference>
<dbReference type="PROSITE" id="PS01108">
    <property type="entry name" value="RIBOSOMAL_L24"/>
    <property type="match status" value="1"/>
</dbReference>
<dbReference type="GO" id="GO:1990904">
    <property type="term" value="C:ribonucleoprotein complex"/>
    <property type="evidence" value="ECO:0007669"/>
    <property type="project" value="UniProtKB-KW"/>
</dbReference>
<dbReference type="InterPro" id="IPR057264">
    <property type="entry name" value="Ribosomal_uL24_C"/>
</dbReference>
<dbReference type="SMART" id="SM00739">
    <property type="entry name" value="KOW"/>
    <property type="match status" value="1"/>
</dbReference>
<evidence type="ECO:0000259" key="7">
    <source>
        <dbReference type="SMART" id="SM00739"/>
    </source>
</evidence>
<dbReference type="InterPro" id="IPR003256">
    <property type="entry name" value="Ribosomal_uL24"/>
</dbReference>
<accession>A0A1F5G1P7</accession>